<reference evidence="1" key="1">
    <citation type="submission" date="2022-06" db="EMBL/GenBank/DDBJ databases">
        <title>Novel species in genus nocardia.</title>
        <authorList>
            <person name="Li F."/>
        </authorList>
    </citation>
    <scope>NUCLEOTIDE SEQUENCE</scope>
    <source>
        <strain evidence="1">CDC141</strain>
    </source>
</reference>
<dbReference type="AlphaFoldDB" id="A0A9X2J1B3"/>
<dbReference type="EMBL" id="JAMRXG010000018">
    <property type="protein sequence ID" value="MCM6777925.1"/>
    <property type="molecule type" value="Genomic_DNA"/>
</dbReference>
<accession>A0A9X2J1B3</accession>
<protein>
    <submittedName>
        <fullName evidence="1">Uncharacterized protein</fullName>
    </submittedName>
</protein>
<sequence>MVEVYKPPLANPSGGGLYTAATIIDAGDPPRLAHGVVVDTWNCGPSWVWPIACEAEQPDPSPKGTEPRTDWLDTPFTGDVIGADDNCSALVPETEAAQRAQQLLRLHEPVRVEQQLTTRLLTAAGAPATVAGLVAAVGALEETVAEFGITGVLHAAPHLAAAVQAAQLVTRSGAYLVSPMGHRWAFGAGYADLGETIVATGPVTVHRGPVSMTHGPDYPHNARLSVAEREVLVSWECWTEAVTIGA</sequence>
<dbReference type="Proteomes" id="UP001139157">
    <property type="component" value="Unassembled WGS sequence"/>
</dbReference>
<dbReference type="RefSeq" id="WP_251917387.1">
    <property type="nucleotide sequence ID" value="NZ_JAMRXG010000018.1"/>
</dbReference>
<comment type="caution">
    <text evidence="1">The sequence shown here is derived from an EMBL/GenBank/DDBJ whole genome shotgun (WGS) entry which is preliminary data.</text>
</comment>
<keyword evidence="2" id="KW-1185">Reference proteome</keyword>
<name>A0A9X2J1B3_9NOCA</name>
<evidence type="ECO:0000313" key="1">
    <source>
        <dbReference type="EMBL" id="MCM6777925.1"/>
    </source>
</evidence>
<organism evidence="1 2">
    <name type="scientific">Nocardia pulmonis</name>
    <dbReference type="NCBI Taxonomy" id="2951408"/>
    <lineage>
        <taxon>Bacteria</taxon>
        <taxon>Bacillati</taxon>
        <taxon>Actinomycetota</taxon>
        <taxon>Actinomycetes</taxon>
        <taxon>Mycobacteriales</taxon>
        <taxon>Nocardiaceae</taxon>
        <taxon>Nocardia</taxon>
    </lineage>
</organism>
<gene>
    <name evidence="1" type="ORF">NDR86_31015</name>
</gene>
<evidence type="ECO:0000313" key="2">
    <source>
        <dbReference type="Proteomes" id="UP001139157"/>
    </source>
</evidence>
<proteinExistence type="predicted"/>